<accession>A0A1Q9F4Z5</accession>
<reference evidence="2 3" key="1">
    <citation type="submission" date="2016-02" db="EMBL/GenBank/DDBJ databases">
        <title>Genome analysis of coral dinoflagellate symbionts highlights evolutionary adaptations to a symbiotic lifestyle.</title>
        <authorList>
            <person name="Aranda M."/>
            <person name="Li Y."/>
            <person name="Liew Y.J."/>
            <person name="Baumgarten S."/>
            <person name="Simakov O."/>
            <person name="Wilson M."/>
            <person name="Piel J."/>
            <person name="Ashoor H."/>
            <person name="Bougouffa S."/>
            <person name="Bajic V.B."/>
            <person name="Ryu T."/>
            <person name="Ravasi T."/>
            <person name="Bayer T."/>
            <person name="Micklem G."/>
            <person name="Kim H."/>
            <person name="Bhak J."/>
            <person name="Lajeunesse T.C."/>
            <person name="Voolstra C.R."/>
        </authorList>
    </citation>
    <scope>NUCLEOTIDE SEQUENCE [LARGE SCALE GENOMIC DNA]</scope>
    <source>
        <strain evidence="2 3">CCMP2467</strain>
    </source>
</reference>
<dbReference type="Proteomes" id="UP000186817">
    <property type="component" value="Unassembled WGS sequence"/>
</dbReference>
<gene>
    <name evidence="2" type="ORF">AK812_SmicGene1037</name>
</gene>
<comment type="caution">
    <text evidence="2">The sequence shown here is derived from an EMBL/GenBank/DDBJ whole genome shotgun (WGS) entry which is preliminary data.</text>
</comment>
<dbReference type="AlphaFoldDB" id="A0A1Q9F4Z5"/>
<evidence type="ECO:0000256" key="1">
    <source>
        <dbReference type="SAM" id="MobiDB-lite"/>
    </source>
</evidence>
<evidence type="ECO:0000313" key="2">
    <source>
        <dbReference type="EMBL" id="OLQ14758.1"/>
    </source>
</evidence>
<keyword evidence="3" id="KW-1185">Reference proteome</keyword>
<proteinExistence type="predicted"/>
<protein>
    <submittedName>
        <fullName evidence="2">Uncharacterized protein</fullName>
    </submittedName>
</protein>
<organism evidence="2 3">
    <name type="scientific">Symbiodinium microadriaticum</name>
    <name type="common">Dinoflagellate</name>
    <name type="synonym">Zooxanthella microadriatica</name>
    <dbReference type="NCBI Taxonomy" id="2951"/>
    <lineage>
        <taxon>Eukaryota</taxon>
        <taxon>Sar</taxon>
        <taxon>Alveolata</taxon>
        <taxon>Dinophyceae</taxon>
        <taxon>Suessiales</taxon>
        <taxon>Symbiodiniaceae</taxon>
        <taxon>Symbiodinium</taxon>
    </lineage>
</organism>
<dbReference type="EMBL" id="LSRX01000011">
    <property type="protein sequence ID" value="OLQ14758.1"/>
    <property type="molecule type" value="Genomic_DNA"/>
</dbReference>
<feature type="region of interest" description="Disordered" evidence="1">
    <location>
        <begin position="57"/>
        <end position="78"/>
    </location>
</feature>
<name>A0A1Q9F4Z5_SYMMI</name>
<sequence length="78" mass="8520">MDPMAHMMANMDDVMDNVMDNRAQGSGGGAIVMLTIAELSRRRVAADNWEIGVETKSGHVSPRSVTSQWLSGKKEQSQ</sequence>
<evidence type="ECO:0000313" key="3">
    <source>
        <dbReference type="Proteomes" id="UP000186817"/>
    </source>
</evidence>